<evidence type="ECO:0000256" key="8">
    <source>
        <dbReference type="SAM" id="Phobius"/>
    </source>
</evidence>
<feature type="compositionally biased region" description="Basic residues" evidence="7">
    <location>
        <begin position="472"/>
        <end position="484"/>
    </location>
</feature>
<dbReference type="Pfam" id="PF03798">
    <property type="entry name" value="TRAM_LAG1_CLN8"/>
    <property type="match status" value="1"/>
</dbReference>
<dbReference type="Proteomes" id="UP000572817">
    <property type="component" value="Unassembled WGS sequence"/>
</dbReference>
<feature type="compositionally biased region" description="Acidic residues" evidence="7">
    <location>
        <begin position="418"/>
        <end position="430"/>
    </location>
</feature>
<dbReference type="EMBL" id="WWBZ02000007">
    <property type="protein sequence ID" value="KAF4311929.1"/>
    <property type="molecule type" value="Genomic_DNA"/>
</dbReference>
<evidence type="ECO:0000256" key="1">
    <source>
        <dbReference type="ARBA" id="ARBA00004141"/>
    </source>
</evidence>
<dbReference type="PROSITE" id="PS50922">
    <property type="entry name" value="TLC"/>
    <property type="match status" value="1"/>
</dbReference>
<keyword evidence="3 6" id="KW-0812">Transmembrane</keyword>
<evidence type="ECO:0000259" key="9">
    <source>
        <dbReference type="PROSITE" id="PS50922"/>
    </source>
</evidence>
<dbReference type="PANTHER" id="PTHR12560:SF0">
    <property type="entry name" value="LD18904P"/>
    <property type="match status" value="1"/>
</dbReference>
<feature type="transmembrane region" description="Helical" evidence="8">
    <location>
        <begin position="381"/>
        <end position="402"/>
    </location>
</feature>
<dbReference type="InterPro" id="IPR016439">
    <property type="entry name" value="Lag1/Lac1-like"/>
</dbReference>
<keyword evidence="4 8" id="KW-1133">Transmembrane helix</keyword>
<keyword evidence="11" id="KW-1185">Reference proteome</keyword>
<dbReference type="InterPro" id="IPR006634">
    <property type="entry name" value="TLC-dom"/>
</dbReference>
<proteinExistence type="inferred from homology"/>
<dbReference type="OrthoDB" id="537032at2759"/>
<comment type="caution">
    <text evidence="10">The sequence shown here is derived from an EMBL/GenBank/DDBJ whole genome shotgun (WGS) entry which is preliminary data.</text>
</comment>
<dbReference type="AlphaFoldDB" id="A0A8H4J4Q1"/>
<sequence>MEHAAASPATETRVLLDKDSDGVPTLAQKTQLLSGVAADGSTHLIKVRRKKSRGDTLFGAFCAWLEQHQIGLSVNLLLLLALTHTCFPRARTTTRKFFELSYYDAASGQYTQGWEDFHFVTFGIIVFTALRAATMDYVLKPLARMGGIQKKKATVRFAEQGWLLIYCSIFWTLGMCACADRDTVRPQCINYNSEYWLNLYEIWNHFPTRAMSGLMKGYYLLQFAFWLQQILVINMEERRKDHWQMFTHHIITSALVSMSYSYYQTKVGNVILCLMDVVDIFLAGAKLLKYLGYQTACDIGFGIFIASWVIARHCLYIMVCWSIYATVPIAMPYGCYDSVSGDRLPDSPTTPADGGNEIMREVLQPFRDPEGPVCFNSRIRWAFLGLLGGLQVITLVWLWMIIKVAYRVLSGQGADDTRSDDEGDEEEETYENGNGDISGHGKPKGGKASLSLKQQPLEEEVGVEGLHFGTPTRRRSERLYKRSSSRASGISISGSSDRKELLGRIGCEKPVKD</sequence>
<evidence type="ECO:0000313" key="11">
    <source>
        <dbReference type="Proteomes" id="UP000572817"/>
    </source>
</evidence>
<evidence type="ECO:0000256" key="4">
    <source>
        <dbReference type="ARBA" id="ARBA00022989"/>
    </source>
</evidence>
<dbReference type="GO" id="GO:0050291">
    <property type="term" value="F:sphingosine N-acyltransferase activity"/>
    <property type="evidence" value="ECO:0007669"/>
    <property type="project" value="InterPro"/>
</dbReference>
<dbReference type="SMART" id="SM00724">
    <property type="entry name" value="TLC"/>
    <property type="match status" value="1"/>
</dbReference>
<dbReference type="GO" id="GO:0016020">
    <property type="term" value="C:membrane"/>
    <property type="evidence" value="ECO:0007669"/>
    <property type="project" value="UniProtKB-SubCell"/>
</dbReference>
<comment type="similarity">
    <text evidence="2">Belongs to the sphingosine N-acyltransferase family.</text>
</comment>
<organism evidence="10 11">
    <name type="scientific">Botryosphaeria dothidea</name>
    <dbReference type="NCBI Taxonomy" id="55169"/>
    <lineage>
        <taxon>Eukaryota</taxon>
        <taxon>Fungi</taxon>
        <taxon>Dikarya</taxon>
        <taxon>Ascomycota</taxon>
        <taxon>Pezizomycotina</taxon>
        <taxon>Dothideomycetes</taxon>
        <taxon>Dothideomycetes incertae sedis</taxon>
        <taxon>Botryosphaeriales</taxon>
        <taxon>Botryosphaeriaceae</taxon>
        <taxon>Botryosphaeria</taxon>
    </lineage>
</organism>
<feature type="compositionally biased region" description="Low complexity" evidence="7">
    <location>
        <begin position="485"/>
        <end position="495"/>
    </location>
</feature>
<evidence type="ECO:0000256" key="7">
    <source>
        <dbReference type="SAM" id="MobiDB-lite"/>
    </source>
</evidence>
<feature type="region of interest" description="Disordered" evidence="7">
    <location>
        <begin position="413"/>
        <end position="513"/>
    </location>
</feature>
<feature type="compositionally biased region" description="Basic and acidic residues" evidence="7">
    <location>
        <begin position="496"/>
        <end position="513"/>
    </location>
</feature>
<protein>
    <recommendedName>
        <fullName evidence="9">TLC domain-containing protein</fullName>
    </recommendedName>
</protein>
<reference evidence="10" key="1">
    <citation type="submission" date="2020-04" db="EMBL/GenBank/DDBJ databases">
        <title>Genome Assembly and Annotation of Botryosphaeria dothidea sdau 11-99, a Latent Pathogen of Apple Fruit Ring Rot in China.</title>
        <authorList>
            <person name="Yu C."/>
            <person name="Diao Y."/>
            <person name="Lu Q."/>
            <person name="Zhao J."/>
            <person name="Cui S."/>
            <person name="Peng C."/>
            <person name="He B."/>
            <person name="Liu H."/>
        </authorList>
    </citation>
    <scope>NUCLEOTIDE SEQUENCE [LARGE SCALE GENOMIC DNA]</scope>
    <source>
        <strain evidence="10">Sdau11-99</strain>
    </source>
</reference>
<evidence type="ECO:0000256" key="6">
    <source>
        <dbReference type="PROSITE-ProRule" id="PRU00205"/>
    </source>
</evidence>
<keyword evidence="5 6" id="KW-0472">Membrane</keyword>
<gene>
    <name evidence="10" type="ORF">GTA08_BOTSDO12180</name>
</gene>
<evidence type="ECO:0000256" key="3">
    <source>
        <dbReference type="ARBA" id="ARBA00022692"/>
    </source>
</evidence>
<dbReference type="PANTHER" id="PTHR12560">
    <property type="entry name" value="LONGEVITY ASSURANCE FACTOR 1 LAG1"/>
    <property type="match status" value="1"/>
</dbReference>
<name>A0A8H4J4Q1_9PEZI</name>
<accession>A0A8H4J4Q1</accession>
<evidence type="ECO:0000313" key="10">
    <source>
        <dbReference type="EMBL" id="KAF4311929.1"/>
    </source>
</evidence>
<comment type="subcellular location">
    <subcellularLocation>
        <location evidence="1">Membrane</location>
        <topology evidence="1">Multi-pass membrane protein</topology>
    </subcellularLocation>
</comment>
<evidence type="ECO:0000256" key="2">
    <source>
        <dbReference type="ARBA" id="ARBA00009808"/>
    </source>
</evidence>
<feature type="domain" description="TLC" evidence="9">
    <location>
        <begin position="168"/>
        <end position="410"/>
    </location>
</feature>
<dbReference type="GO" id="GO:0046513">
    <property type="term" value="P:ceramide biosynthetic process"/>
    <property type="evidence" value="ECO:0007669"/>
    <property type="project" value="InterPro"/>
</dbReference>
<evidence type="ECO:0000256" key="5">
    <source>
        <dbReference type="ARBA" id="ARBA00023136"/>
    </source>
</evidence>